<evidence type="ECO:0000313" key="3">
    <source>
        <dbReference type="Proteomes" id="UP000651452"/>
    </source>
</evidence>
<feature type="transmembrane region" description="Helical" evidence="1">
    <location>
        <begin position="368"/>
        <end position="391"/>
    </location>
</feature>
<reference evidence="2" key="2">
    <citation type="submission" date="2020-09" db="EMBL/GenBank/DDBJ databases">
        <title>Reference genome assembly for Australian Ascochyta lentis isolate Al4.</title>
        <authorList>
            <person name="Lee R.C."/>
            <person name="Farfan-Caceres L.M."/>
            <person name="Debler J.W."/>
            <person name="Williams A.H."/>
            <person name="Henares B.M."/>
        </authorList>
    </citation>
    <scope>NUCLEOTIDE SEQUENCE</scope>
    <source>
        <strain evidence="2">Al4</strain>
    </source>
</reference>
<proteinExistence type="predicted"/>
<name>A0A8H7MLH6_9PLEO</name>
<organism evidence="2 3">
    <name type="scientific">Ascochyta lentis</name>
    <dbReference type="NCBI Taxonomy" id="205686"/>
    <lineage>
        <taxon>Eukaryota</taxon>
        <taxon>Fungi</taxon>
        <taxon>Dikarya</taxon>
        <taxon>Ascomycota</taxon>
        <taxon>Pezizomycotina</taxon>
        <taxon>Dothideomycetes</taxon>
        <taxon>Pleosporomycetidae</taxon>
        <taxon>Pleosporales</taxon>
        <taxon>Pleosporineae</taxon>
        <taxon>Didymellaceae</taxon>
        <taxon>Ascochyta</taxon>
    </lineage>
</organism>
<feature type="transmembrane region" description="Helical" evidence="1">
    <location>
        <begin position="161"/>
        <end position="183"/>
    </location>
</feature>
<protein>
    <submittedName>
        <fullName evidence="2">Uncharacterized protein</fullName>
    </submittedName>
</protein>
<dbReference type="Proteomes" id="UP000651452">
    <property type="component" value="Unassembled WGS sequence"/>
</dbReference>
<evidence type="ECO:0000313" key="2">
    <source>
        <dbReference type="EMBL" id="KAF9699998.1"/>
    </source>
</evidence>
<feature type="transmembrane region" description="Helical" evidence="1">
    <location>
        <begin position="235"/>
        <end position="261"/>
    </location>
</feature>
<sequence>MVQQLDFDVATGLYTAGGKEILNAARRALAHPTTVGLVKRAVAGSRAGEGEGDGEHVEMPVWGIALLGVSFYAAIIAMSLLSYMLKEVVATLCMVETPHAAITVSPSEEPASKDEKEGLLETGPTITLVRQKPITSSIRGTIKHVVANAGRFARFRGFKIHALYSLVFALAVNFFSAFFLSLFPTGLPGQAIIVSGLAGAAVANVHAAWTHKVVSLPSEATFWQRIPSKSHWKTLAPAAAISTAMPYISLYLTGGIAMFLGLHKLDQDNLEQYTRGQWMCLGARVLATVVFAMFTTLFLCIPAVVTQVRIESSILPEDQDTIVPFDRTFSGKVVSQLLGGSGKIGFLDAWRSFNWEARRRLLKLYVKIGAIMMFAMFVVGHVLAFEVFAVMGPQLGEFLAKARHDGFVQQS</sequence>
<gene>
    <name evidence="2" type="ORF">EKO04_001614</name>
</gene>
<keyword evidence="1" id="KW-0472">Membrane</keyword>
<keyword evidence="3" id="KW-1185">Reference proteome</keyword>
<dbReference type="AlphaFoldDB" id="A0A8H7MLH6"/>
<feature type="transmembrane region" description="Helical" evidence="1">
    <location>
        <begin position="281"/>
        <end position="305"/>
    </location>
</feature>
<evidence type="ECO:0000256" key="1">
    <source>
        <dbReference type="SAM" id="Phobius"/>
    </source>
</evidence>
<reference evidence="2" key="1">
    <citation type="submission" date="2018-12" db="EMBL/GenBank/DDBJ databases">
        <authorList>
            <person name="Syme R.A."/>
            <person name="Farfan-Caceres L."/>
            <person name="Lichtenzveig J."/>
        </authorList>
    </citation>
    <scope>NUCLEOTIDE SEQUENCE</scope>
    <source>
        <strain evidence="2">Al4</strain>
    </source>
</reference>
<keyword evidence="1" id="KW-1133">Transmembrane helix</keyword>
<feature type="transmembrane region" description="Helical" evidence="1">
    <location>
        <begin position="61"/>
        <end position="85"/>
    </location>
</feature>
<feature type="transmembrane region" description="Helical" evidence="1">
    <location>
        <begin position="189"/>
        <end position="209"/>
    </location>
</feature>
<keyword evidence="1" id="KW-0812">Transmembrane</keyword>
<comment type="caution">
    <text evidence="2">The sequence shown here is derived from an EMBL/GenBank/DDBJ whole genome shotgun (WGS) entry which is preliminary data.</text>
</comment>
<accession>A0A8H7MLH6</accession>
<dbReference type="EMBL" id="RZGK01000003">
    <property type="protein sequence ID" value="KAF9699998.1"/>
    <property type="molecule type" value="Genomic_DNA"/>
</dbReference>
<dbReference type="OrthoDB" id="2896006at2759"/>